<dbReference type="InParanoid" id="D8TTJ5"/>
<feature type="region of interest" description="Disordered" evidence="1">
    <location>
        <begin position="46"/>
        <end position="134"/>
    </location>
</feature>
<proteinExistence type="predicted"/>
<feature type="domain" description="Pseudouridine synthase RsuA/RluA-like" evidence="2">
    <location>
        <begin position="255"/>
        <end position="432"/>
    </location>
</feature>
<dbReference type="InterPro" id="IPR006145">
    <property type="entry name" value="PsdUridine_synth_RsuA/RluA"/>
</dbReference>
<dbReference type="Proteomes" id="UP000001058">
    <property type="component" value="Unassembled WGS sequence"/>
</dbReference>
<dbReference type="PANTHER" id="PTHR21600:SF40">
    <property type="entry name" value="PSEUDOURIDYLATE SYNTHASE RPUSD2"/>
    <property type="match status" value="1"/>
</dbReference>
<dbReference type="InterPro" id="IPR050188">
    <property type="entry name" value="RluA_PseudoU_synthase"/>
</dbReference>
<organism evidence="4">
    <name type="scientific">Volvox carteri f. nagariensis</name>
    <dbReference type="NCBI Taxonomy" id="3068"/>
    <lineage>
        <taxon>Eukaryota</taxon>
        <taxon>Viridiplantae</taxon>
        <taxon>Chlorophyta</taxon>
        <taxon>core chlorophytes</taxon>
        <taxon>Chlorophyceae</taxon>
        <taxon>CS clade</taxon>
        <taxon>Chlamydomonadales</taxon>
        <taxon>Volvocaceae</taxon>
        <taxon>Volvox</taxon>
    </lineage>
</organism>
<dbReference type="GO" id="GO:0000455">
    <property type="term" value="P:enzyme-directed rRNA pseudouridine synthesis"/>
    <property type="evidence" value="ECO:0007669"/>
    <property type="project" value="TreeGrafter"/>
</dbReference>
<dbReference type="STRING" id="3068.D8TTJ5"/>
<feature type="compositionally biased region" description="Basic and acidic residues" evidence="1">
    <location>
        <begin position="86"/>
        <end position="97"/>
    </location>
</feature>
<dbReference type="RefSeq" id="XP_002949768.1">
    <property type="nucleotide sequence ID" value="XM_002949722.1"/>
</dbReference>
<reference evidence="3 4" key="1">
    <citation type="journal article" date="2010" name="Science">
        <title>Genomic analysis of organismal complexity in the multicellular green alga Volvox carteri.</title>
        <authorList>
            <person name="Prochnik S.E."/>
            <person name="Umen J."/>
            <person name="Nedelcu A.M."/>
            <person name="Hallmann A."/>
            <person name="Miller S.M."/>
            <person name="Nishii I."/>
            <person name="Ferris P."/>
            <person name="Kuo A."/>
            <person name="Mitros T."/>
            <person name="Fritz-Laylin L.K."/>
            <person name="Hellsten U."/>
            <person name="Chapman J."/>
            <person name="Simakov O."/>
            <person name="Rensing S.A."/>
            <person name="Terry A."/>
            <person name="Pangilinan J."/>
            <person name="Kapitonov V."/>
            <person name="Jurka J."/>
            <person name="Salamov A."/>
            <person name="Shapiro H."/>
            <person name="Schmutz J."/>
            <person name="Grimwood J."/>
            <person name="Lindquist E."/>
            <person name="Lucas S."/>
            <person name="Grigoriev I.V."/>
            <person name="Schmitt R."/>
            <person name="Kirk D."/>
            <person name="Rokhsar D.S."/>
        </authorList>
    </citation>
    <scope>NUCLEOTIDE SEQUENCE [LARGE SCALE GENOMIC DNA]</scope>
    <source>
        <strain evidence="4">f. Nagariensis / Eve</strain>
    </source>
</reference>
<accession>D8TTJ5</accession>
<dbReference type="AlphaFoldDB" id="D8TTJ5"/>
<evidence type="ECO:0000259" key="2">
    <source>
        <dbReference type="Pfam" id="PF00849"/>
    </source>
</evidence>
<evidence type="ECO:0000256" key="1">
    <source>
        <dbReference type="SAM" id="MobiDB-lite"/>
    </source>
</evidence>
<dbReference type="KEGG" id="vcn:VOLCADRAFT_104425"/>
<evidence type="ECO:0000313" key="3">
    <source>
        <dbReference type="EMBL" id="EFJ49320.1"/>
    </source>
</evidence>
<dbReference type="GeneID" id="9618827"/>
<keyword evidence="4" id="KW-1185">Reference proteome</keyword>
<dbReference type="Pfam" id="PF00849">
    <property type="entry name" value="PseudoU_synth_2"/>
    <property type="match status" value="1"/>
</dbReference>
<dbReference type="PANTHER" id="PTHR21600">
    <property type="entry name" value="MITOCHONDRIAL RNA PSEUDOURIDINE SYNTHASE"/>
    <property type="match status" value="1"/>
</dbReference>
<name>D8TTJ5_VOLCA</name>
<dbReference type="GO" id="GO:0009982">
    <property type="term" value="F:pseudouridine synthase activity"/>
    <property type="evidence" value="ECO:0007669"/>
    <property type="project" value="InterPro"/>
</dbReference>
<dbReference type="EMBL" id="GL378336">
    <property type="protein sequence ID" value="EFJ49320.1"/>
    <property type="molecule type" value="Genomic_DNA"/>
</dbReference>
<sequence>MADVPTSQGLEMGDQATRPLPAEPIDLELPPMSASVAVLAPAAGVSMASAHDNAESGGVVSCPPGEHQQEQEGRGPTQSSPGTILREGKQRQHHQQEQRQQQRQHHQDPQQQGFLPSELPPDTTIEDASTAPRPGDYVFVDGLRLVKPYYFDFKCFVKKRQDGKPLMQLMAEEFPMLSPEYYREAVASGRLRMEPSSCCPGRGGAEGGKGKGRGGGGIWTPERPLRAGMCIRHFIHRHEPPVLAGEVQILGITDDFVAVNKPACLPVHTVGQYRKNTVMGVMQAMYPRLWPLYPTYRLDKPVSGVLLLARSSAVAARMRVLLEERGCSKAYVARVQGVFPDTDAAGGPLVVDVPLGWEAKTNHATPVPREAVEAAAAGGPLPPGLNPELAASAKPAETHFRRLSVAPDGLTSVVEAVPKTGRTHQIRVHLQHLGHPIANDTQYGGLYGLPLFFRRGMGGPARPHVNGQRRRLAEAGTEGEAAALVAAAEGCEVVTAPGSRSNDSPVAAGVAGCGEQLVPASSASSPKNHASKCAGTGTMSASALAPVPHKRQRRCDDGQRSSGGSDGGGSCMTGSCSAAAAAEAEAEAEGEADAMAAGPNGRAELVAASSERYVQLYTLPQFQVPGGSADPLCPHCPCLVPEGYPIDLEPLYLHAARYAGPSSTNGCEAARARAAGSKVQDHRTPVRLADGLHTFRVPKGTTRLGIMNPWGN</sequence>
<dbReference type="eggNOG" id="KOG1919">
    <property type="taxonomic scope" value="Eukaryota"/>
</dbReference>
<feature type="region of interest" description="Disordered" evidence="1">
    <location>
        <begin position="541"/>
        <end position="570"/>
    </location>
</feature>
<dbReference type="InterPro" id="IPR020103">
    <property type="entry name" value="PsdUridine_synth_cat_dom_sf"/>
</dbReference>
<dbReference type="OrthoDB" id="424794at2759"/>
<protein>
    <submittedName>
        <fullName evidence="3">Pseudouridine synthase</fullName>
    </submittedName>
</protein>
<dbReference type="Gene3D" id="3.30.2350.10">
    <property type="entry name" value="Pseudouridine synthase"/>
    <property type="match status" value="1"/>
</dbReference>
<dbReference type="SUPFAM" id="SSF55120">
    <property type="entry name" value="Pseudouridine synthase"/>
    <property type="match status" value="1"/>
</dbReference>
<evidence type="ECO:0000313" key="4">
    <source>
        <dbReference type="Proteomes" id="UP000001058"/>
    </source>
</evidence>
<feature type="region of interest" description="Disordered" evidence="1">
    <location>
        <begin position="1"/>
        <end position="27"/>
    </location>
</feature>
<feature type="compositionally biased region" description="Gly residues" evidence="1">
    <location>
        <begin position="201"/>
        <end position="218"/>
    </location>
</feature>
<gene>
    <name evidence="3" type="primary">pus5</name>
    <name evidence="3" type="ORF">VOLCADRAFT_104425</name>
</gene>
<feature type="region of interest" description="Disordered" evidence="1">
    <location>
        <begin position="197"/>
        <end position="218"/>
    </location>
</feature>
<dbReference type="GO" id="GO:0003723">
    <property type="term" value="F:RNA binding"/>
    <property type="evidence" value="ECO:0007669"/>
    <property type="project" value="InterPro"/>
</dbReference>